<dbReference type="OrthoDB" id="619536at2759"/>
<evidence type="ECO:0000256" key="6">
    <source>
        <dbReference type="ARBA" id="ARBA00048109"/>
    </source>
</evidence>
<evidence type="ECO:0000256" key="1">
    <source>
        <dbReference type="ARBA" id="ARBA00004771"/>
    </source>
</evidence>
<evidence type="ECO:0000259" key="7">
    <source>
        <dbReference type="Pfam" id="PF03007"/>
    </source>
</evidence>
<sequence>MESKKEKTVEEEEVPVSPIGQYFNSSVLSVCILGVLESDIPIDDSPTLTLLKNLFLPINPRFSSIMVTDDKGVKRWKKVDVKLQDHVNVPVFPDGLSLESYDEYTQDYLSKIAMDPLSQNRPLWELHLIKYPTSNAAGTIVFKLHHALGDGFSLMGALFSCLQRTDEPSLPLTFPSSRPESRLVSDNKNIFKVMPRMFSTVFNSALDFGWSLIKGYLVEDDQTSIRSGDIGVEFWPITISTVTFSLHQIKQIKAKLGVVRLPEHGLQ</sequence>
<dbReference type="GO" id="GO:0005886">
    <property type="term" value="C:plasma membrane"/>
    <property type="evidence" value="ECO:0007669"/>
    <property type="project" value="TreeGrafter"/>
</dbReference>
<comment type="caution">
    <text evidence="8">The sequence shown here is derived from an EMBL/GenBank/DDBJ whole genome shotgun (WGS) entry which is preliminary data.</text>
</comment>
<dbReference type="UniPathway" id="UPA00282"/>
<evidence type="ECO:0000256" key="2">
    <source>
        <dbReference type="ARBA" id="ARBA00005189"/>
    </source>
</evidence>
<comment type="pathway">
    <text evidence="2">Lipid metabolism.</text>
</comment>
<proteinExistence type="predicted"/>
<dbReference type="Pfam" id="PF03007">
    <property type="entry name" value="WS_DGAT_cat"/>
    <property type="match status" value="1"/>
</dbReference>
<accession>A0A835D5K1</accession>
<feature type="domain" description="O-acyltransferase WSD1-like N-terminal" evidence="7">
    <location>
        <begin position="107"/>
        <end position="199"/>
    </location>
</feature>
<keyword evidence="4" id="KW-0808">Transferase</keyword>
<dbReference type="EMBL" id="JABCRI010000017">
    <property type="protein sequence ID" value="KAF8391333.1"/>
    <property type="molecule type" value="Genomic_DNA"/>
</dbReference>
<dbReference type="OMA" id="FWPITIS"/>
<organism evidence="8 9">
    <name type="scientific">Tetracentron sinense</name>
    <name type="common">Spur-leaf</name>
    <dbReference type="NCBI Taxonomy" id="13715"/>
    <lineage>
        <taxon>Eukaryota</taxon>
        <taxon>Viridiplantae</taxon>
        <taxon>Streptophyta</taxon>
        <taxon>Embryophyta</taxon>
        <taxon>Tracheophyta</taxon>
        <taxon>Spermatophyta</taxon>
        <taxon>Magnoliopsida</taxon>
        <taxon>Trochodendrales</taxon>
        <taxon>Trochodendraceae</taxon>
        <taxon>Tetracentron</taxon>
    </lineage>
</organism>
<dbReference type="EC" id="2.3.1.20" evidence="3"/>
<evidence type="ECO:0000313" key="8">
    <source>
        <dbReference type="EMBL" id="KAF8391333.1"/>
    </source>
</evidence>
<comment type="pathway">
    <text evidence="1">Glycerolipid metabolism; triacylglycerol biosynthesis.</text>
</comment>
<gene>
    <name evidence="8" type="ORF">HHK36_023637</name>
</gene>
<keyword evidence="9" id="KW-1185">Reference proteome</keyword>
<evidence type="ECO:0000256" key="4">
    <source>
        <dbReference type="ARBA" id="ARBA00022679"/>
    </source>
</evidence>
<evidence type="ECO:0000313" key="9">
    <source>
        <dbReference type="Proteomes" id="UP000655225"/>
    </source>
</evidence>
<dbReference type="InterPro" id="IPR004255">
    <property type="entry name" value="O-acyltransferase_WSD1_N"/>
</dbReference>
<dbReference type="AlphaFoldDB" id="A0A835D5K1"/>
<reference evidence="8 9" key="1">
    <citation type="submission" date="2020-04" db="EMBL/GenBank/DDBJ databases">
        <title>Plant Genome Project.</title>
        <authorList>
            <person name="Zhang R.-G."/>
        </authorList>
    </citation>
    <scope>NUCLEOTIDE SEQUENCE [LARGE SCALE GENOMIC DNA]</scope>
    <source>
        <strain evidence="8">YNK0</strain>
        <tissue evidence="8">Leaf</tissue>
    </source>
</reference>
<dbReference type="GO" id="GO:0019432">
    <property type="term" value="P:triglyceride biosynthetic process"/>
    <property type="evidence" value="ECO:0007669"/>
    <property type="project" value="UniProtKB-UniPathway"/>
</dbReference>
<dbReference type="PANTHER" id="PTHR31650:SF34">
    <property type="entry name" value="O-ACYLTRANSFERASE WSD1-LIKE ISOFORM X1"/>
    <property type="match status" value="1"/>
</dbReference>
<dbReference type="InterPro" id="IPR045034">
    <property type="entry name" value="O-acyltransferase_WSD1-like"/>
</dbReference>
<dbReference type="GO" id="GO:0004144">
    <property type="term" value="F:diacylglycerol O-acyltransferase activity"/>
    <property type="evidence" value="ECO:0007669"/>
    <property type="project" value="UniProtKB-EC"/>
</dbReference>
<keyword evidence="5" id="KW-0012">Acyltransferase</keyword>
<protein>
    <recommendedName>
        <fullName evidence="3">diacylglycerol O-acyltransferase</fullName>
        <ecNumber evidence="3">2.3.1.20</ecNumber>
    </recommendedName>
</protein>
<dbReference type="Proteomes" id="UP000655225">
    <property type="component" value="Unassembled WGS sequence"/>
</dbReference>
<evidence type="ECO:0000256" key="5">
    <source>
        <dbReference type="ARBA" id="ARBA00023315"/>
    </source>
</evidence>
<name>A0A835D5K1_TETSI</name>
<comment type="catalytic activity">
    <reaction evidence="6">
        <text>an acyl-CoA + a 1,2-diacyl-sn-glycerol = a triacyl-sn-glycerol + CoA</text>
        <dbReference type="Rhea" id="RHEA:10868"/>
        <dbReference type="ChEBI" id="CHEBI:17815"/>
        <dbReference type="ChEBI" id="CHEBI:57287"/>
        <dbReference type="ChEBI" id="CHEBI:58342"/>
        <dbReference type="ChEBI" id="CHEBI:64615"/>
        <dbReference type="EC" id="2.3.1.20"/>
    </reaction>
</comment>
<dbReference type="PANTHER" id="PTHR31650">
    <property type="entry name" value="O-ACYLTRANSFERASE (WSD1-LIKE) FAMILY PROTEIN"/>
    <property type="match status" value="1"/>
</dbReference>
<evidence type="ECO:0000256" key="3">
    <source>
        <dbReference type="ARBA" id="ARBA00013244"/>
    </source>
</evidence>